<organism evidence="1 2">
    <name type="scientific">Nocardia goodfellowii</name>
    <dbReference type="NCBI Taxonomy" id="882446"/>
    <lineage>
        <taxon>Bacteria</taxon>
        <taxon>Bacillati</taxon>
        <taxon>Actinomycetota</taxon>
        <taxon>Actinomycetes</taxon>
        <taxon>Mycobacteriales</taxon>
        <taxon>Nocardiaceae</taxon>
        <taxon>Nocardia</taxon>
    </lineage>
</organism>
<dbReference type="EMBL" id="JAGGMR010000001">
    <property type="protein sequence ID" value="MBP2192875.1"/>
    <property type="molecule type" value="Genomic_DNA"/>
</dbReference>
<dbReference type="Proteomes" id="UP001519325">
    <property type="component" value="Unassembled WGS sequence"/>
</dbReference>
<reference evidence="1 2" key="1">
    <citation type="submission" date="2021-03" db="EMBL/GenBank/DDBJ databases">
        <title>Sequencing the genomes of 1000 actinobacteria strains.</title>
        <authorList>
            <person name="Klenk H.-P."/>
        </authorList>
    </citation>
    <scope>NUCLEOTIDE SEQUENCE [LARGE SCALE GENOMIC DNA]</scope>
    <source>
        <strain evidence="1 2">DSM 45516</strain>
    </source>
</reference>
<sequence>MTTTGFQRISRLRALIDHPRTGPDERATAQRMLDRILSRSGAVTADSTRAYGTRHRRLGKHADLAAVAEMIRDDIALARTMSDTPAAPGDLAPVDPLGDAPAQLTFVVSTPHPGAIDITIDDIPQAWGWADSSGAPTAALQSLATELADILHSYNHSGADLPPRFFGRVRAGNRTLIW</sequence>
<proteinExistence type="predicted"/>
<evidence type="ECO:0000313" key="1">
    <source>
        <dbReference type="EMBL" id="MBP2192875.1"/>
    </source>
</evidence>
<accession>A0ABS4QP12</accession>
<keyword evidence="2" id="KW-1185">Reference proteome</keyword>
<name>A0ABS4QP12_9NOCA</name>
<protein>
    <submittedName>
        <fullName evidence="1">Uncharacterized protein</fullName>
    </submittedName>
</protein>
<comment type="caution">
    <text evidence="1">The sequence shown here is derived from an EMBL/GenBank/DDBJ whole genome shotgun (WGS) entry which is preliminary data.</text>
</comment>
<evidence type="ECO:0000313" key="2">
    <source>
        <dbReference type="Proteomes" id="UP001519325"/>
    </source>
</evidence>
<dbReference type="RefSeq" id="WP_209896029.1">
    <property type="nucleotide sequence ID" value="NZ_JAGGMR010000001.1"/>
</dbReference>
<gene>
    <name evidence="1" type="ORF">BJ987_005776</name>
</gene>